<dbReference type="AlphaFoldDB" id="W9HZI0"/>
<protein>
    <submittedName>
        <fullName evidence="2">Uncharacterized protein</fullName>
    </submittedName>
</protein>
<evidence type="ECO:0000313" key="3">
    <source>
        <dbReference type="Proteomes" id="UP000030753"/>
    </source>
</evidence>
<gene>
    <name evidence="2" type="ORF">FOYG_10809</name>
</gene>
<proteinExistence type="predicted"/>
<name>W9HZI0_FUSOX</name>
<reference evidence="2 3" key="1">
    <citation type="submission" date="2011-06" db="EMBL/GenBank/DDBJ databases">
        <title>The Genome Sequence of Fusarium oxysporum FOSC 3-a.</title>
        <authorList>
            <consortium name="The Broad Institute Genome Sequencing Platform"/>
            <person name="Ma L.-J."/>
            <person name="Gale L.R."/>
            <person name="Schwartz D.C."/>
            <person name="Zhou S."/>
            <person name="Corby-Kistler H."/>
            <person name="Young S.K."/>
            <person name="Zeng Q."/>
            <person name="Gargeya S."/>
            <person name="Fitzgerald M."/>
            <person name="Haas B."/>
            <person name="Abouelleil A."/>
            <person name="Alvarado L."/>
            <person name="Arachchi H.M."/>
            <person name="Berlin A."/>
            <person name="Brown A."/>
            <person name="Chapman S.B."/>
            <person name="Chen Z."/>
            <person name="Dunbar C."/>
            <person name="Freedman E."/>
            <person name="Gearin G."/>
            <person name="Gellesch M."/>
            <person name="Goldberg J."/>
            <person name="Griggs A."/>
            <person name="Gujja S."/>
            <person name="Heiman D."/>
            <person name="Howarth C."/>
            <person name="Larson L."/>
            <person name="Lui A."/>
            <person name="MacDonald P.J.P."/>
            <person name="Mehta T."/>
            <person name="Montmayeur A."/>
            <person name="Murphy C."/>
            <person name="Neiman D."/>
            <person name="Pearson M."/>
            <person name="Priest M."/>
            <person name="Roberts A."/>
            <person name="Saif S."/>
            <person name="Shea T."/>
            <person name="Shenoy N."/>
            <person name="Sisk P."/>
            <person name="Stolte C."/>
            <person name="Sykes S."/>
            <person name="Wortman J."/>
            <person name="Nusbaum C."/>
            <person name="Birren B."/>
        </authorList>
    </citation>
    <scope>NUCLEOTIDE SEQUENCE [LARGE SCALE GENOMIC DNA]</scope>
    <source>
        <strain evidence="3">FOSC 3-a</strain>
    </source>
</reference>
<accession>W9HZI0</accession>
<dbReference type="EMBL" id="JH717845">
    <property type="protein sequence ID" value="EWY86189.1"/>
    <property type="molecule type" value="Genomic_DNA"/>
</dbReference>
<sequence>MGLLVGHQYALILTPTRSVPAAPGLSLPSNKSEHGVEPGFSASASQIQSTSILQSLVSDNATSEHALLPDK</sequence>
<feature type="region of interest" description="Disordered" evidence="1">
    <location>
        <begin position="19"/>
        <end position="43"/>
    </location>
</feature>
<organism evidence="2 3">
    <name type="scientific">Fusarium oxysporum NRRL 32931</name>
    <dbReference type="NCBI Taxonomy" id="660029"/>
    <lineage>
        <taxon>Eukaryota</taxon>
        <taxon>Fungi</taxon>
        <taxon>Dikarya</taxon>
        <taxon>Ascomycota</taxon>
        <taxon>Pezizomycotina</taxon>
        <taxon>Sordariomycetes</taxon>
        <taxon>Hypocreomycetidae</taxon>
        <taxon>Hypocreales</taxon>
        <taxon>Nectriaceae</taxon>
        <taxon>Fusarium</taxon>
        <taxon>Fusarium oxysporum species complex</taxon>
    </lineage>
</organism>
<evidence type="ECO:0000313" key="2">
    <source>
        <dbReference type="EMBL" id="EWY86189.1"/>
    </source>
</evidence>
<dbReference type="Proteomes" id="UP000030753">
    <property type="component" value="Unassembled WGS sequence"/>
</dbReference>
<dbReference type="HOGENOM" id="CLU_2740076_0_0_1"/>
<evidence type="ECO:0000256" key="1">
    <source>
        <dbReference type="SAM" id="MobiDB-lite"/>
    </source>
</evidence>